<dbReference type="SMART" id="SM00079">
    <property type="entry name" value="PBPe"/>
    <property type="match status" value="1"/>
</dbReference>
<dbReference type="InterPro" id="IPR001638">
    <property type="entry name" value="Solute-binding_3/MltF_N"/>
</dbReference>
<protein>
    <submittedName>
        <fullName evidence="5">Transporter substrate-binding domain-containing protein</fullName>
    </submittedName>
</protein>
<evidence type="ECO:0000313" key="5">
    <source>
        <dbReference type="EMBL" id="MBM6941385.1"/>
    </source>
</evidence>
<reference evidence="5 6" key="1">
    <citation type="journal article" date="2021" name="Sci. Rep.">
        <title>The distribution of antibiotic resistance genes in chicken gut microbiota commensals.</title>
        <authorList>
            <person name="Juricova H."/>
            <person name="Matiasovicova J."/>
            <person name="Kubasova T."/>
            <person name="Cejkova D."/>
            <person name="Rychlik I."/>
        </authorList>
    </citation>
    <scope>NUCLEOTIDE SEQUENCE [LARGE SCALE GENOMIC DNA]</scope>
    <source>
        <strain evidence="5 6">An574</strain>
    </source>
</reference>
<dbReference type="InterPro" id="IPR001320">
    <property type="entry name" value="Iontro_rcpt_C"/>
</dbReference>
<organism evidence="5 6">
    <name type="scientific">Limosilactobacillus coleohominis</name>
    <dbReference type="NCBI Taxonomy" id="181675"/>
    <lineage>
        <taxon>Bacteria</taxon>
        <taxon>Bacillati</taxon>
        <taxon>Bacillota</taxon>
        <taxon>Bacilli</taxon>
        <taxon>Lactobacillales</taxon>
        <taxon>Lactobacillaceae</taxon>
        <taxon>Limosilactobacillus</taxon>
    </lineage>
</organism>
<dbReference type="EMBL" id="JACJKU010000137">
    <property type="protein sequence ID" value="MBM6941385.1"/>
    <property type="molecule type" value="Genomic_DNA"/>
</dbReference>
<name>A0ABS2GYL8_9LACO</name>
<proteinExistence type="predicted"/>
<evidence type="ECO:0000256" key="2">
    <source>
        <dbReference type="SAM" id="SignalP"/>
    </source>
</evidence>
<dbReference type="Pfam" id="PF00497">
    <property type="entry name" value="SBP_bac_3"/>
    <property type="match status" value="1"/>
</dbReference>
<feature type="signal peptide" evidence="2">
    <location>
        <begin position="1"/>
        <end position="24"/>
    </location>
</feature>
<evidence type="ECO:0000256" key="1">
    <source>
        <dbReference type="ARBA" id="ARBA00022729"/>
    </source>
</evidence>
<feature type="domain" description="Ionotropic glutamate receptor C-terminal" evidence="4">
    <location>
        <begin position="42"/>
        <end position="264"/>
    </location>
</feature>
<evidence type="ECO:0000259" key="4">
    <source>
        <dbReference type="SMART" id="SM00079"/>
    </source>
</evidence>
<keyword evidence="6" id="KW-1185">Reference proteome</keyword>
<dbReference type="Proteomes" id="UP000785625">
    <property type="component" value="Unassembled WGS sequence"/>
</dbReference>
<gene>
    <name evidence="5" type="ORF">H5975_07995</name>
</gene>
<dbReference type="PANTHER" id="PTHR35936">
    <property type="entry name" value="MEMBRANE-BOUND LYTIC MUREIN TRANSGLYCOSYLASE F"/>
    <property type="match status" value="1"/>
</dbReference>
<dbReference type="Gene3D" id="3.40.190.10">
    <property type="entry name" value="Periplasmic binding protein-like II"/>
    <property type="match status" value="2"/>
</dbReference>
<comment type="caution">
    <text evidence="5">The sequence shown here is derived from an EMBL/GenBank/DDBJ whole genome shotgun (WGS) entry which is preliminary data.</text>
</comment>
<feature type="chain" id="PRO_5045244785" evidence="2">
    <location>
        <begin position="25"/>
        <end position="274"/>
    </location>
</feature>
<sequence length="274" mass="29988">MKFKFSKKLLTVGAVALMVVGGLAGCGAKNNTAYNKIKSEKTLTMGTSADFAPFEFPVVKNGKKTYNGFDIMVANQIAKDMGVKLKVQNMQFSSLIGELQNNKVQMVMAGMTATKQRRKAVDFSKPYYTESEALLVKKSDANKYTTKDSTKGASFGAQQGSIQENVGKSQTKAHIVSEGLVTSLTTELKGGKLDGVVLAQKVAEEYVKKYPNDYAIAPVKLPVPKSQREICIALPKNEPKLKKKVNAEITKMQKNGQLDKMFQQAQQLQEQSGK</sequence>
<feature type="domain" description="Solute-binding protein family 3/N-terminal" evidence="3">
    <location>
        <begin position="42"/>
        <end position="265"/>
    </location>
</feature>
<dbReference type="PROSITE" id="PS51257">
    <property type="entry name" value="PROKAR_LIPOPROTEIN"/>
    <property type="match status" value="1"/>
</dbReference>
<dbReference type="SMART" id="SM00062">
    <property type="entry name" value="PBPb"/>
    <property type="match status" value="1"/>
</dbReference>
<dbReference type="SUPFAM" id="SSF53850">
    <property type="entry name" value="Periplasmic binding protein-like II"/>
    <property type="match status" value="1"/>
</dbReference>
<accession>A0ABS2GYL8</accession>
<dbReference type="PANTHER" id="PTHR35936:SF17">
    <property type="entry name" value="ARGININE-BINDING EXTRACELLULAR PROTEIN ARTP"/>
    <property type="match status" value="1"/>
</dbReference>
<dbReference type="RefSeq" id="WP_204785599.1">
    <property type="nucleotide sequence ID" value="NZ_CALVGD010000040.1"/>
</dbReference>
<evidence type="ECO:0000259" key="3">
    <source>
        <dbReference type="SMART" id="SM00062"/>
    </source>
</evidence>
<evidence type="ECO:0000313" key="6">
    <source>
        <dbReference type="Proteomes" id="UP000785625"/>
    </source>
</evidence>
<keyword evidence="1 2" id="KW-0732">Signal</keyword>